<sequence>MPTAPPAAETAVVAGTVHQLKVALRDVQPPVWRRIQVPSAARLWDLHNVIQIAMGWQNFHLHMFAKDWVEYGDHHSSEYDVTLASLLPDPGEWLAYRYDSGDCWDHDLVVEKIHRPAPKALYPRCSAGGRACPPEQRRPRGIRRPAARCHTRVTGSPAPNATSRRGVASARSSENHWPRPSSPRSTERTPGRRVKF</sequence>
<feature type="compositionally biased region" description="Polar residues" evidence="1">
    <location>
        <begin position="153"/>
        <end position="163"/>
    </location>
</feature>
<dbReference type="Gene3D" id="3.10.290.30">
    <property type="entry name" value="MM3350-like"/>
    <property type="match status" value="1"/>
</dbReference>
<name>A0A4R4VLS1_9ACTN</name>
<dbReference type="PANTHER" id="PTHR41878">
    <property type="entry name" value="LEXA REPRESSOR-RELATED"/>
    <property type="match status" value="1"/>
</dbReference>
<dbReference type="AlphaFoldDB" id="A0A4R4VLS1"/>
<gene>
    <name evidence="3" type="ORF">E1294_48820</name>
</gene>
<feature type="compositionally biased region" description="Basic residues" evidence="1">
    <location>
        <begin position="139"/>
        <end position="151"/>
    </location>
</feature>
<reference evidence="3 4" key="1">
    <citation type="submission" date="2019-03" db="EMBL/GenBank/DDBJ databases">
        <title>Draft genome sequences of novel Actinobacteria.</title>
        <authorList>
            <person name="Sahin N."/>
            <person name="Ay H."/>
            <person name="Saygin H."/>
        </authorList>
    </citation>
    <scope>NUCLEOTIDE SEQUENCE [LARGE SCALE GENOMIC DNA]</scope>
    <source>
        <strain evidence="3 4">KC712</strain>
    </source>
</reference>
<keyword evidence="4" id="KW-1185">Reference proteome</keyword>
<dbReference type="InterPro" id="IPR024047">
    <property type="entry name" value="MM3350-like_sf"/>
</dbReference>
<feature type="region of interest" description="Disordered" evidence="1">
    <location>
        <begin position="126"/>
        <end position="196"/>
    </location>
</feature>
<dbReference type="Proteomes" id="UP000294543">
    <property type="component" value="Unassembled WGS sequence"/>
</dbReference>
<proteinExistence type="predicted"/>
<dbReference type="OrthoDB" id="9816539at2"/>
<evidence type="ECO:0000256" key="1">
    <source>
        <dbReference type="SAM" id="MobiDB-lite"/>
    </source>
</evidence>
<dbReference type="RefSeq" id="WP_132519153.1">
    <property type="nucleotide sequence ID" value="NZ_SMKP01000276.1"/>
</dbReference>
<dbReference type="EMBL" id="SMKP01000276">
    <property type="protein sequence ID" value="TDD06572.1"/>
    <property type="molecule type" value="Genomic_DNA"/>
</dbReference>
<evidence type="ECO:0000259" key="2">
    <source>
        <dbReference type="Pfam" id="PF07929"/>
    </source>
</evidence>
<organism evidence="3 4">
    <name type="scientific">Nonomuraea diastatica</name>
    <dbReference type="NCBI Taxonomy" id="1848329"/>
    <lineage>
        <taxon>Bacteria</taxon>
        <taxon>Bacillati</taxon>
        <taxon>Actinomycetota</taxon>
        <taxon>Actinomycetes</taxon>
        <taxon>Streptosporangiales</taxon>
        <taxon>Streptosporangiaceae</taxon>
        <taxon>Nonomuraea</taxon>
    </lineage>
</organism>
<feature type="domain" description="Plasmid pRiA4b Orf3-like" evidence="2">
    <location>
        <begin position="17"/>
        <end position="135"/>
    </location>
</feature>
<dbReference type="PANTHER" id="PTHR41878:SF1">
    <property type="entry name" value="TNPR PROTEIN"/>
    <property type="match status" value="1"/>
</dbReference>
<evidence type="ECO:0000313" key="4">
    <source>
        <dbReference type="Proteomes" id="UP000294543"/>
    </source>
</evidence>
<protein>
    <submittedName>
        <fullName evidence="3">Plasmid pRiA4b ORF-3 family protein</fullName>
    </submittedName>
</protein>
<dbReference type="InterPro" id="IPR012912">
    <property type="entry name" value="Plasmid_pRiA4b_Orf3-like"/>
</dbReference>
<accession>A0A4R4VLS1</accession>
<evidence type="ECO:0000313" key="3">
    <source>
        <dbReference type="EMBL" id="TDD06572.1"/>
    </source>
</evidence>
<comment type="caution">
    <text evidence="3">The sequence shown here is derived from an EMBL/GenBank/DDBJ whole genome shotgun (WGS) entry which is preliminary data.</text>
</comment>
<dbReference type="SUPFAM" id="SSF159941">
    <property type="entry name" value="MM3350-like"/>
    <property type="match status" value="1"/>
</dbReference>
<dbReference type="Pfam" id="PF07929">
    <property type="entry name" value="PRiA4_ORF3"/>
    <property type="match status" value="1"/>
</dbReference>